<protein>
    <submittedName>
        <fullName evidence="1">Uncharacterized protein</fullName>
    </submittedName>
</protein>
<comment type="caution">
    <text evidence="1">The sequence shown here is derived from an EMBL/GenBank/DDBJ whole genome shotgun (WGS) entry which is preliminary data.</text>
</comment>
<evidence type="ECO:0000313" key="1">
    <source>
        <dbReference type="EMBL" id="KRR03251.1"/>
    </source>
</evidence>
<keyword evidence="2" id="KW-1185">Reference proteome</keyword>
<dbReference type="EMBL" id="LLXX01000142">
    <property type="protein sequence ID" value="KRR03251.1"/>
    <property type="molecule type" value="Genomic_DNA"/>
</dbReference>
<evidence type="ECO:0000313" key="2">
    <source>
        <dbReference type="Proteomes" id="UP000051913"/>
    </source>
</evidence>
<reference evidence="1 2" key="1">
    <citation type="submission" date="2014-03" db="EMBL/GenBank/DDBJ databases">
        <title>Bradyrhizobium valentinum sp. nov., isolated from effective nodules of Lupinus mariae-josephae, a lupine endemic of basic-lime soils in Eastern Spain.</title>
        <authorList>
            <person name="Duran D."/>
            <person name="Rey L."/>
            <person name="Navarro A."/>
            <person name="Busquets A."/>
            <person name="Imperial J."/>
            <person name="Ruiz-Argueso T."/>
        </authorList>
    </citation>
    <scope>NUCLEOTIDE SEQUENCE [LARGE SCALE GENOMIC DNA]</scope>
    <source>
        <strain evidence="1 2">LmjM3</strain>
    </source>
</reference>
<sequence>MNWKIQVHCRVRNESIGYIAFIDRTKPDNSVRINPATRHSETKYGFVILTGDMIFKDFFLGMKLFLRHEHLSMCRCQ</sequence>
<proteinExistence type="predicted"/>
<name>A0A0R3LDJ6_9BRAD</name>
<organism evidence="1 2">
    <name type="scientific">Bradyrhizobium valentinum</name>
    <dbReference type="NCBI Taxonomy" id="1518501"/>
    <lineage>
        <taxon>Bacteria</taxon>
        <taxon>Pseudomonadati</taxon>
        <taxon>Pseudomonadota</taxon>
        <taxon>Alphaproteobacteria</taxon>
        <taxon>Hyphomicrobiales</taxon>
        <taxon>Nitrobacteraceae</taxon>
        <taxon>Bradyrhizobium</taxon>
    </lineage>
</organism>
<dbReference type="Proteomes" id="UP000051913">
    <property type="component" value="Unassembled WGS sequence"/>
</dbReference>
<accession>A0A0R3LDJ6</accession>
<gene>
    <name evidence="1" type="ORF">CP49_15015</name>
</gene>
<dbReference type="AlphaFoldDB" id="A0A0R3LDJ6"/>